<sequence length="618" mass="71106">MARTKQFKAESKRLLDLMINSIYTNKEIFLRELISNASDAEDKLYYKSLQDTSIEISKDDLKIEIELDEENRTLTIHDYGIGMTEKELETYLGTIAKSDSHAFKKALEEGDDAVDVIGQFGVGFYSAFMVSDHVDVISKAYGSEAAYKFSSDGLDGFKIEAAEREKHGTTIVCKIKDNTDDEFYERFIDEYTIKNLIKTYSDYIRYPIEMKVEDEVEVLNSMIPIWKRSKNDVTEEALNQFYRDKFNDYDDPFKTIQMKVEGNPSFDALLFIPKHVPMDFYSQSFEPGLQLYSRGVFIMDHSKSLIPEEFRFVRGLVDSPDLNLNISREILQHDRQLAAISKRIERKIKSELELMMKNDRESYESFWKNFGLSIKYGIYTSYGSKSDALKDLVLFKSSQGDDLVAFKEYMERMKEDQEEIYYVSGENETKCAHLPQTEFVVSKGYEVLYFTDEIDEFAIQMLREYGGKAFKSINQGDLDLVDDETKKSIEAKKETHKLLIEALKEALKDEVDDVTLSTRLVNHPVCLVSEEGVSFEMEKVLNAIPDQGEHVKAKRILEINPEHPLLDALENVHQNKPEELGDFATILYDQACLIEGLPIKDPVTFSKRVADLMVASAK</sequence>
<dbReference type="InterPro" id="IPR037196">
    <property type="entry name" value="HSP90_C"/>
</dbReference>
<evidence type="ECO:0000256" key="1">
    <source>
        <dbReference type="ARBA" id="ARBA00008239"/>
    </source>
</evidence>
<dbReference type="AlphaFoldDB" id="A0A3Q8S709"/>
<gene>
    <name evidence="5 7" type="primary">htpG</name>
    <name evidence="7" type="ORF">EEI45_02360</name>
</gene>
<comment type="subcellular location">
    <subcellularLocation>
        <location evidence="5">Cytoplasm</location>
    </subcellularLocation>
</comment>
<keyword evidence="5" id="KW-0346">Stress response</keyword>
<evidence type="ECO:0000313" key="7">
    <source>
        <dbReference type="EMBL" id="AZK43785.1"/>
    </source>
</evidence>
<protein>
    <recommendedName>
        <fullName evidence="5">Chaperone protein HtpG</fullName>
    </recommendedName>
    <alternativeName>
        <fullName evidence="5">Heat shock protein HtpG</fullName>
    </alternativeName>
    <alternativeName>
        <fullName evidence="5">High temperature protein G</fullName>
    </alternativeName>
</protein>
<dbReference type="GO" id="GO:0051082">
    <property type="term" value="F:unfolded protein binding"/>
    <property type="evidence" value="ECO:0007669"/>
    <property type="project" value="UniProtKB-UniRule"/>
</dbReference>
<dbReference type="PROSITE" id="PS00298">
    <property type="entry name" value="HSP90"/>
    <property type="match status" value="1"/>
</dbReference>
<dbReference type="SUPFAM" id="SSF55874">
    <property type="entry name" value="ATPase domain of HSP90 chaperone/DNA topoisomerase II/histidine kinase"/>
    <property type="match status" value="1"/>
</dbReference>
<dbReference type="Proteomes" id="UP000278804">
    <property type="component" value="Chromosome"/>
</dbReference>
<dbReference type="RefSeq" id="WP_125163999.1">
    <property type="nucleotide sequence ID" value="NZ_CP034234.1"/>
</dbReference>
<proteinExistence type="inferred from homology"/>
<organism evidence="7 8">
    <name type="scientific">Erysipelothrix piscisicarius</name>
    <dbReference type="NCBI Taxonomy" id="2485784"/>
    <lineage>
        <taxon>Bacteria</taxon>
        <taxon>Bacillati</taxon>
        <taxon>Bacillota</taxon>
        <taxon>Erysipelotrichia</taxon>
        <taxon>Erysipelotrichales</taxon>
        <taxon>Erysipelotrichaceae</taxon>
        <taxon>Erysipelothrix</taxon>
    </lineage>
</organism>
<feature type="binding site" evidence="6">
    <location>
        <position position="32"/>
    </location>
    <ligand>
        <name>ATP</name>
        <dbReference type="ChEBI" id="CHEBI:30616"/>
    </ligand>
</feature>
<feature type="binding site" evidence="6">
    <location>
        <position position="169"/>
    </location>
    <ligand>
        <name>ATP</name>
        <dbReference type="ChEBI" id="CHEBI:30616"/>
    </ligand>
</feature>
<feature type="binding site" evidence="6">
    <location>
        <position position="97"/>
    </location>
    <ligand>
        <name>ATP</name>
        <dbReference type="ChEBI" id="CHEBI:30616"/>
    </ligand>
</feature>
<dbReference type="CDD" id="cd16927">
    <property type="entry name" value="HATPase_Hsp90-like"/>
    <property type="match status" value="1"/>
</dbReference>
<dbReference type="EMBL" id="CP034234">
    <property type="protein sequence ID" value="AZK43785.1"/>
    <property type="molecule type" value="Genomic_DNA"/>
</dbReference>
<accession>A0A3Q8S709</accession>
<dbReference type="Gene3D" id="3.30.565.10">
    <property type="entry name" value="Histidine kinase-like ATPase, C-terminal domain"/>
    <property type="match status" value="1"/>
</dbReference>
<name>A0A3Q8S709_9FIRM</name>
<evidence type="ECO:0000256" key="2">
    <source>
        <dbReference type="ARBA" id="ARBA00022741"/>
    </source>
</evidence>
<dbReference type="PANTHER" id="PTHR11528">
    <property type="entry name" value="HEAT SHOCK PROTEIN 90 FAMILY MEMBER"/>
    <property type="match status" value="1"/>
</dbReference>
<comment type="function">
    <text evidence="5">Molecular chaperone. Has ATPase activity.</text>
</comment>
<dbReference type="GO" id="GO:0016887">
    <property type="term" value="F:ATP hydrolysis activity"/>
    <property type="evidence" value="ECO:0007669"/>
    <property type="project" value="InterPro"/>
</dbReference>
<evidence type="ECO:0000256" key="3">
    <source>
        <dbReference type="ARBA" id="ARBA00022840"/>
    </source>
</evidence>
<comment type="subunit">
    <text evidence="5">Homodimer.</text>
</comment>
<dbReference type="InterPro" id="IPR020575">
    <property type="entry name" value="Hsp90_N"/>
</dbReference>
<comment type="similarity">
    <text evidence="1 5">Belongs to the heat shock protein 90 family.</text>
</comment>
<dbReference type="GO" id="GO:0005737">
    <property type="term" value="C:cytoplasm"/>
    <property type="evidence" value="ECO:0007669"/>
    <property type="project" value="UniProtKB-SubCell"/>
</dbReference>
<dbReference type="InterPro" id="IPR019805">
    <property type="entry name" value="Heat_shock_protein_90_CS"/>
</dbReference>
<dbReference type="InterPro" id="IPR036890">
    <property type="entry name" value="HATPase_C_sf"/>
</dbReference>
<feature type="binding site" evidence="6">
    <location>
        <position position="36"/>
    </location>
    <ligand>
        <name>ATP</name>
        <dbReference type="ChEBI" id="CHEBI:30616"/>
    </ligand>
</feature>
<dbReference type="SUPFAM" id="SSF54211">
    <property type="entry name" value="Ribosomal protein S5 domain 2-like"/>
    <property type="match status" value="1"/>
</dbReference>
<dbReference type="PRINTS" id="PR00775">
    <property type="entry name" value="HEATSHOCK90"/>
</dbReference>
<dbReference type="Gene3D" id="3.40.50.11260">
    <property type="match status" value="1"/>
</dbReference>
<dbReference type="PIRSF" id="PIRSF002583">
    <property type="entry name" value="Hsp90"/>
    <property type="match status" value="1"/>
</dbReference>
<keyword evidence="2 5" id="KW-0547">Nucleotide-binding</keyword>
<feature type="region of interest" description="C" evidence="5">
    <location>
        <begin position="540"/>
        <end position="618"/>
    </location>
</feature>
<keyword evidence="4 5" id="KW-0143">Chaperone</keyword>
<feature type="binding site" evidence="6">
    <location>
        <position position="83"/>
    </location>
    <ligand>
        <name>ATP</name>
        <dbReference type="ChEBI" id="CHEBI:30616"/>
    </ligand>
</feature>
<evidence type="ECO:0000256" key="4">
    <source>
        <dbReference type="ARBA" id="ARBA00023186"/>
    </source>
</evidence>
<dbReference type="GO" id="GO:0005524">
    <property type="term" value="F:ATP binding"/>
    <property type="evidence" value="ECO:0007669"/>
    <property type="project" value="UniProtKB-UniRule"/>
</dbReference>
<keyword evidence="8" id="KW-1185">Reference proteome</keyword>
<feature type="binding site" evidence="6">
    <location>
        <position position="78"/>
    </location>
    <ligand>
        <name>ATP</name>
        <dbReference type="ChEBI" id="CHEBI:30616"/>
    </ligand>
</feature>
<dbReference type="Pfam" id="PF00183">
    <property type="entry name" value="HSP90"/>
    <property type="match status" value="1"/>
</dbReference>
<feature type="region of interest" description="A; substrate-binding" evidence="5">
    <location>
        <begin position="1"/>
        <end position="328"/>
    </location>
</feature>
<evidence type="ECO:0000256" key="6">
    <source>
        <dbReference type="PIRSR" id="PIRSR002583-1"/>
    </source>
</evidence>
<dbReference type="Gene3D" id="3.30.230.80">
    <property type="match status" value="1"/>
</dbReference>
<keyword evidence="5" id="KW-0963">Cytoplasm</keyword>
<reference evidence="7 8" key="1">
    <citation type="journal article" date="2020" name="Int. J. Syst. Evol. Microbiol.">
        <title>Description of Erysipelothrix piscisicarius sp. nov., an emergent fish pathogen, and assessment of virulence using a tiger barb (Puntigrus tetrazona) infection model.</title>
        <authorList>
            <person name="Pomaranski E.K."/>
            <person name="Griffin M.J."/>
            <person name="Camus A.C."/>
            <person name="Armwood A.R."/>
            <person name="Shelley J."/>
            <person name="Waldbieser G.C."/>
            <person name="LaFrentz B.R."/>
            <person name="Garcia J.C."/>
            <person name="Yanong R."/>
            <person name="Soto E."/>
        </authorList>
    </citation>
    <scope>NUCLEOTIDE SEQUENCE [LARGE SCALE GENOMIC DNA]</scope>
    <source>
        <strain evidence="7 8">15TAL0474</strain>
    </source>
</reference>
<feature type="binding site" evidence="6">
    <location>
        <position position="328"/>
    </location>
    <ligand>
        <name>ATP</name>
        <dbReference type="ChEBI" id="CHEBI:30616"/>
    </ligand>
</feature>
<dbReference type="Gene3D" id="1.20.120.790">
    <property type="entry name" value="Heat shock protein 90, C-terminal domain"/>
    <property type="match status" value="1"/>
</dbReference>
<dbReference type="NCBIfam" id="NF003555">
    <property type="entry name" value="PRK05218.1"/>
    <property type="match status" value="1"/>
</dbReference>
<comment type="caution">
    <text evidence="5">Lacks conserved residue(s) required for the propagation of feature annotation.</text>
</comment>
<evidence type="ECO:0000313" key="8">
    <source>
        <dbReference type="Proteomes" id="UP000278804"/>
    </source>
</evidence>
<dbReference type="InterPro" id="IPR020568">
    <property type="entry name" value="Ribosomal_Su5_D2-typ_SF"/>
</dbReference>
<dbReference type="Pfam" id="PF13589">
    <property type="entry name" value="HATPase_c_3"/>
    <property type="match status" value="1"/>
</dbReference>
<dbReference type="SUPFAM" id="SSF110942">
    <property type="entry name" value="HSP90 C-terminal domain"/>
    <property type="match status" value="1"/>
</dbReference>
<dbReference type="InterPro" id="IPR001404">
    <property type="entry name" value="Hsp90_fam"/>
</dbReference>
<feature type="binding site" evidence="6">
    <location>
        <begin position="119"/>
        <end position="124"/>
    </location>
    <ligand>
        <name>ATP</name>
        <dbReference type="ChEBI" id="CHEBI:30616"/>
    </ligand>
</feature>
<keyword evidence="3 5" id="KW-0067">ATP-binding</keyword>
<dbReference type="KEGG" id="eri:EEI45_02360"/>
<evidence type="ECO:0000256" key="5">
    <source>
        <dbReference type="HAMAP-Rule" id="MF_00505"/>
    </source>
</evidence>
<dbReference type="HAMAP" id="MF_00505">
    <property type="entry name" value="HSP90"/>
    <property type="match status" value="1"/>
</dbReference>
<dbReference type="GO" id="GO:0140662">
    <property type="term" value="F:ATP-dependent protein folding chaperone"/>
    <property type="evidence" value="ECO:0007669"/>
    <property type="project" value="InterPro"/>
</dbReference>